<reference evidence="2 3" key="1">
    <citation type="submission" date="2018-02" db="EMBL/GenBank/DDBJ databases">
        <title>Genome sequence of the basidiomycete white-rot fungus Phlebia centrifuga.</title>
        <authorList>
            <person name="Granchi Z."/>
            <person name="Peng M."/>
            <person name="de Vries R.P."/>
            <person name="Hilden K."/>
            <person name="Makela M.R."/>
            <person name="Grigoriev I."/>
            <person name="Riley R."/>
        </authorList>
    </citation>
    <scope>NUCLEOTIDE SEQUENCE [LARGE SCALE GENOMIC DNA]</scope>
    <source>
        <strain evidence="2 3">FBCC195</strain>
    </source>
</reference>
<accession>A0A2R6S5F7</accession>
<feature type="compositionally biased region" description="Basic and acidic residues" evidence="1">
    <location>
        <begin position="384"/>
        <end position="403"/>
    </location>
</feature>
<dbReference type="Proteomes" id="UP000186601">
    <property type="component" value="Unassembled WGS sequence"/>
</dbReference>
<feature type="region of interest" description="Disordered" evidence="1">
    <location>
        <begin position="199"/>
        <end position="224"/>
    </location>
</feature>
<comment type="caution">
    <text evidence="2">The sequence shown here is derived from an EMBL/GenBank/DDBJ whole genome shotgun (WGS) entry which is preliminary data.</text>
</comment>
<feature type="region of interest" description="Disordered" evidence="1">
    <location>
        <begin position="358"/>
        <end position="406"/>
    </location>
</feature>
<evidence type="ECO:0000313" key="3">
    <source>
        <dbReference type="Proteomes" id="UP000186601"/>
    </source>
</evidence>
<dbReference type="STRING" id="98765.A0A2R6S5F7"/>
<gene>
    <name evidence="2" type="ORF">PHLCEN_2v632</name>
</gene>
<dbReference type="EMBL" id="MLYV02000040">
    <property type="protein sequence ID" value="PSS37518.1"/>
    <property type="molecule type" value="Genomic_DNA"/>
</dbReference>
<proteinExistence type="predicted"/>
<protein>
    <submittedName>
        <fullName evidence="2">Uncharacterized protein</fullName>
    </submittedName>
</protein>
<dbReference type="AlphaFoldDB" id="A0A2R6S5F7"/>
<dbReference type="OrthoDB" id="10261384at2759"/>
<feature type="compositionally biased region" description="Polar residues" evidence="1">
    <location>
        <begin position="358"/>
        <end position="368"/>
    </location>
</feature>
<organism evidence="2 3">
    <name type="scientific">Hermanssonia centrifuga</name>
    <dbReference type="NCBI Taxonomy" id="98765"/>
    <lineage>
        <taxon>Eukaryota</taxon>
        <taxon>Fungi</taxon>
        <taxon>Dikarya</taxon>
        <taxon>Basidiomycota</taxon>
        <taxon>Agaricomycotina</taxon>
        <taxon>Agaricomycetes</taxon>
        <taxon>Polyporales</taxon>
        <taxon>Meruliaceae</taxon>
        <taxon>Hermanssonia</taxon>
    </lineage>
</organism>
<sequence length="469" mass="51764">MEALLSKYPDQIPWLERHGFSVQDLIESLKWYPAQQLGEMESAPPEEREGRYATLEEVSEENFDRLEANLVKVLPPYQDYVSTLSQKLQHHDPEVSLAVRLGGASSVPAEGKDAEDGLDEFLSSHGFEYVDGDRDGAGYLDEDSSGVPGLPRVIDALSTIMWPSLVQSAATSARKSRARELLDWARVEEADDGLRALISSNDDKEHEVGSSGADAAPKKSRMQREMDELEKWLEEDDIGRRRMDDAQAWIARDDATDGWSDIPTPMIRTPGGDQTFFGFDDDFSEFVGAPMDVTYGHEAVRQKPMQTGASYRTLASEFEVGDDVFGEDGDLDLPSHAEIEATSKLIFGTALDVPTNIRTPFRSPSMNSDPLPGPATSNRGASPGEHDTPAYHPLDDDSFSTDHELDDDDDFELSAFDLSRVLGALQGMKEEIAGMQDEGERRKAAARVALGLVHALRKENDRELEAGVL</sequence>
<evidence type="ECO:0000256" key="1">
    <source>
        <dbReference type="SAM" id="MobiDB-lite"/>
    </source>
</evidence>
<keyword evidence="3" id="KW-1185">Reference proteome</keyword>
<name>A0A2R6S5F7_9APHY</name>
<evidence type="ECO:0000313" key="2">
    <source>
        <dbReference type="EMBL" id="PSS37518.1"/>
    </source>
</evidence>